<keyword evidence="2" id="KW-1185">Reference proteome</keyword>
<dbReference type="Proteomes" id="UP000831701">
    <property type="component" value="Chromosome 16"/>
</dbReference>
<comment type="caution">
    <text evidence="1">The sequence shown here is derived from an EMBL/GenBank/DDBJ whole genome shotgun (WGS) entry which is preliminary data.</text>
</comment>
<protein>
    <submittedName>
        <fullName evidence="1">Uncharacterized protein</fullName>
    </submittedName>
</protein>
<dbReference type="EMBL" id="CM041546">
    <property type="protein sequence ID" value="KAI3360673.1"/>
    <property type="molecule type" value="Genomic_DNA"/>
</dbReference>
<evidence type="ECO:0000313" key="2">
    <source>
        <dbReference type="Proteomes" id="UP000831701"/>
    </source>
</evidence>
<proteinExistence type="predicted"/>
<accession>A0ACB8VZM4</accession>
<organism evidence="1 2">
    <name type="scientific">Scortum barcoo</name>
    <name type="common">barcoo grunter</name>
    <dbReference type="NCBI Taxonomy" id="214431"/>
    <lineage>
        <taxon>Eukaryota</taxon>
        <taxon>Metazoa</taxon>
        <taxon>Chordata</taxon>
        <taxon>Craniata</taxon>
        <taxon>Vertebrata</taxon>
        <taxon>Euteleostomi</taxon>
        <taxon>Actinopterygii</taxon>
        <taxon>Neopterygii</taxon>
        <taxon>Teleostei</taxon>
        <taxon>Neoteleostei</taxon>
        <taxon>Acanthomorphata</taxon>
        <taxon>Eupercaria</taxon>
        <taxon>Centrarchiformes</taxon>
        <taxon>Terapontoidei</taxon>
        <taxon>Terapontidae</taxon>
        <taxon>Scortum</taxon>
    </lineage>
</organism>
<gene>
    <name evidence="1" type="ORF">L3Q82_002536</name>
</gene>
<evidence type="ECO:0000313" key="1">
    <source>
        <dbReference type="EMBL" id="KAI3360673.1"/>
    </source>
</evidence>
<sequence length="112" mass="12857">MFDHSSLAREASRALLGLRQDSRRVIDYAIQFRTLAADSGWNVLAIKDTFVSGLNEGIKDQLAPHELLVEFEDLVDLVVRIDNRLQEREAEHRWAGRRTSEPQRAPWATTRS</sequence>
<name>A0ACB8VZM4_9TELE</name>
<reference evidence="1" key="1">
    <citation type="submission" date="2022-04" db="EMBL/GenBank/DDBJ databases">
        <title>Jade perch genome.</title>
        <authorList>
            <person name="Chao B."/>
        </authorList>
    </citation>
    <scope>NUCLEOTIDE SEQUENCE</scope>
    <source>
        <strain evidence="1">CB-2022</strain>
    </source>
</reference>